<dbReference type="Gene3D" id="1.10.10.60">
    <property type="entry name" value="Homeodomain-like"/>
    <property type="match status" value="1"/>
</dbReference>
<dbReference type="PANTHER" id="PTHR30055:SF148">
    <property type="entry name" value="TETR-FAMILY TRANSCRIPTIONAL REGULATOR"/>
    <property type="match status" value="1"/>
</dbReference>
<dbReference type="InterPro" id="IPR001647">
    <property type="entry name" value="HTH_TetR"/>
</dbReference>
<dbReference type="SUPFAM" id="SSF48498">
    <property type="entry name" value="Tetracyclin repressor-like, C-terminal domain"/>
    <property type="match status" value="1"/>
</dbReference>
<keyword evidence="3" id="KW-0804">Transcription</keyword>
<dbReference type="Gene3D" id="1.10.357.10">
    <property type="entry name" value="Tetracycline Repressor, domain 2"/>
    <property type="match status" value="1"/>
</dbReference>
<dbReference type="InterPro" id="IPR009057">
    <property type="entry name" value="Homeodomain-like_sf"/>
</dbReference>
<dbReference type="SUPFAM" id="SSF46689">
    <property type="entry name" value="Homeodomain-like"/>
    <property type="match status" value="1"/>
</dbReference>
<dbReference type="RefSeq" id="WP_344425130.1">
    <property type="nucleotide sequence ID" value="NZ_BAAAQK010000025.1"/>
</dbReference>
<dbReference type="EMBL" id="BAAAQK010000025">
    <property type="protein sequence ID" value="GAA1872492.1"/>
    <property type="molecule type" value="Genomic_DNA"/>
</dbReference>
<dbReference type="Pfam" id="PF16859">
    <property type="entry name" value="TetR_C_11"/>
    <property type="match status" value="1"/>
</dbReference>
<evidence type="ECO:0000256" key="1">
    <source>
        <dbReference type="ARBA" id="ARBA00023015"/>
    </source>
</evidence>
<reference evidence="6 7" key="1">
    <citation type="journal article" date="2019" name="Int. J. Syst. Evol. Microbiol.">
        <title>The Global Catalogue of Microorganisms (GCM) 10K type strain sequencing project: providing services to taxonomists for standard genome sequencing and annotation.</title>
        <authorList>
            <consortium name="The Broad Institute Genomics Platform"/>
            <consortium name="The Broad Institute Genome Sequencing Center for Infectious Disease"/>
            <person name="Wu L."/>
            <person name="Ma J."/>
        </authorList>
    </citation>
    <scope>NUCLEOTIDE SEQUENCE [LARGE SCALE GENOMIC DNA]</scope>
    <source>
        <strain evidence="6 7">JCM 16009</strain>
    </source>
</reference>
<dbReference type="PROSITE" id="PS50977">
    <property type="entry name" value="HTH_TETR_2"/>
    <property type="match status" value="1"/>
</dbReference>
<keyword evidence="2 4" id="KW-0238">DNA-binding</keyword>
<evidence type="ECO:0000256" key="4">
    <source>
        <dbReference type="PROSITE-ProRule" id="PRU00335"/>
    </source>
</evidence>
<dbReference type="InterPro" id="IPR036271">
    <property type="entry name" value="Tet_transcr_reg_TetR-rel_C_sf"/>
</dbReference>
<dbReference type="Proteomes" id="UP001500449">
    <property type="component" value="Unassembled WGS sequence"/>
</dbReference>
<name>A0ABN2NK26_9PSEU</name>
<evidence type="ECO:0000313" key="7">
    <source>
        <dbReference type="Proteomes" id="UP001500449"/>
    </source>
</evidence>
<evidence type="ECO:0000259" key="5">
    <source>
        <dbReference type="PROSITE" id="PS50977"/>
    </source>
</evidence>
<keyword evidence="1" id="KW-0805">Transcription regulation</keyword>
<dbReference type="PANTHER" id="PTHR30055">
    <property type="entry name" value="HTH-TYPE TRANSCRIPTIONAL REGULATOR RUTR"/>
    <property type="match status" value="1"/>
</dbReference>
<dbReference type="InterPro" id="IPR011075">
    <property type="entry name" value="TetR_C"/>
</dbReference>
<feature type="domain" description="HTH tetR-type" evidence="5">
    <location>
        <begin position="14"/>
        <end position="74"/>
    </location>
</feature>
<evidence type="ECO:0000256" key="2">
    <source>
        <dbReference type="ARBA" id="ARBA00023125"/>
    </source>
</evidence>
<organism evidence="6 7">
    <name type="scientific">Pseudonocardia ailaonensis</name>
    <dbReference type="NCBI Taxonomy" id="367279"/>
    <lineage>
        <taxon>Bacteria</taxon>
        <taxon>Bacillati</taxon>
        <taxon>Actinomycetota</taxon>
        <taxon>Actinomycetes</taxon>
        <taxon>Pseudonocardiales</taxon>
        <taxon>Pseudonocardiaceae</taxon>
        <taxon>Pseudonocardia</taxon>
    </lineage>
</organism>
<sequence length="195" mass="20505">MGGEHGKVGRPRSEEARIAVLHAVDDLVAARGYGAVTLKGIAERAGVSRQTIYRWWATKAEILLEASVTDARQELDVPAHDDPVDDLTAYLEALVTFLTSSDAGAAYRALVGEAQHDKAVGELLSGTDPIGQSAAVVIARAVPAEALTVPMPQATALLVGPAFFWILSGRQPGDLRPDTLAREFLSRAAPSLGAA</sequence>
<evidence type="ECO:0000313" key="6">
    <source>
        <dbReference type="EMBL" id="GAA1872492.1"/>
    </source>
</evidence>
<feature type="DNA-binding region" description="H-T-H motif" evidence="4">
    <location>
        <begin position="37"/>
        <end position="56"/>
    </location>
</feature>
<accession>A0ABN2NK26</accession>
<comment type="caution">
    <text evidence="6">The sequence shown here is derived from an EMBL/GenBank/DDBJ whole genome shotgun (WGS) entry which is preliminary data.</text>
</comment>
<dbReference type="InterPro" id="IPR050109">
    <property type="entry name" value="HTH-type_TetR-like_transc_reg"/>
</dbReference>
<dbReference type="PRINTS" id="PR00455">
    <property type="entry name" value="HTHTETR"/>
</dbReference>
<keyword evidence="7" id="KW-1185">Reference proteome</keyword>
<dbReference type="Pfam" id="PF00440">
    <property type="entry name" value="TetR_N"/>
    <property type="match status" value="1"/>
</dbReference>
<proteinExistence type="predicted"/>
<evidence type="ECO:0000256" key="3">
    <source>
        <dbReference type="ARBA" id="ARBA00023163"/>
    </source>
</evidence>
<gene>
    <name evidence="6" type="ORF">GCM10009836_61780</name>
</gene>
<protein>
    <submittedName>
        <fullName evidence="6">TetR/AcrR family transcriptional regulator</fullName>
    </submittedName>
</protein>